<evidence type="ECO:0000313" key="2">
    <source>
        <dbReference type="EMBL" id="MEL0628793.1"/>
    </source>
</evidence>
<gene>
    <name evidence="2" type="ORF">V6256_04145</name>
</gene>
<evidence type="ECO:0000313" key="3">
    <source>
        <dbReference type="Proteomes" id="UP001369082"/>
    </source>
</evidence>
<organism evidence="2 3">
    <name type="scientific">Psychromonas aquatilis</name>
    <dbReference type="NCBI Taxonomy" id="2005072"/>
    <lineage>
        <taxon>Bacteria</taxon>
        <taxon>Pseudomonadati</taxon>
        <taxon>Pseudomonadota</taxon>
        <taxon>Gammaproteobacteria</taxon>
        <taxon>Alteromonadales</taxon>
        <taxon>Psychromonadaceae</taxon>
        <taxon>Psychromonas</taxon>
    </lineage>
</organism>
<proteinExistence type="predicted"/>
<dbReference type="Gene3D" id="1.10.720.30">
    <property type="entry name" value="SAP domain"/>
    <property type="match status" value="1"/>
</dbReference>
<dbReference type="Pfam" id="PF09905">
    <property type="entry name" value="VF530"/>
    <property type="match status" value="1"/>
</dbReference>
<evidence type="ECO:0000256" key="1">
    <source>
        <dbReference type="SAM" id="MobiDB-lite"/>
    </source>
</evidence>
<feature type="region of interest" description="Disordered" evidence="1">
    <location>
        <begin position="86"/>
        <end position="108"/>
    </location>
</feature>
<dbReference type="InterPro" id="IPR018668">
    <property type="entry name" value="DNA-binding_VF530-like"/>
</dbReference>
<accession>A0ABU9GNA6</accession>
<name>A0ABU9GNA6_9GAMM</name>
<comment type="caution">
    <text evidence="2">The sequence shown here is derived from an EMBL/GenBank/DDBJ whole genome shotgun (WGS) entry which is preliminary data.</text>
</comment>
<keyword evidence="3" id="KW-1185">Reference proteome</keyword>
<protein>
    <submittedName>
        <fullName evidence="2">VF530 family protein</fullName>
    </submittedName>
</protein>
<dbReference type="InterPro" id="IPR036361">
    <property type="entry name" value="SAP_dom_sf"/>
</dbReference>
<dbReference type="RefSeq" id="WP_341596801.1">
    <property type="nucleotide sequence ID" value="NZ_JBAKAZ010000009.1"/>
</dbReference>
<sequence>MQTNDPLYGIKLAQILTELQTKHTWQQMGEKLGIKCFLNNPTQKSCLKFLRQTPWARSRVEILYLKTFCSKHPETTKLIRSILATQDKKQEHKAPKAPKKPSVIKSNEGFEWAKINKK</sequence>
<reference evidence="2 3" key="1">
    <citation type="submission" date="2024-02" db="EMBL/GenBank/DDBJ databases">
        <title>Bacteria isolated from the canopy kelp, Nereocystis luetkeana.</title>
        <authorList>
            <person name="Pfister C.A."/>
            <person name="Younker I.T."/>
            <person name="Light S.H."/>
        </authorList>
    </citation>
    <scope>NUCLEOTIDE SEQUENCE [LARGE SCALE GENOMIC DNA]</scope>
    <source>
        <strain evidence="2 3">TI.1.05</strain>
    </source>
</reference>
<dbReference type="EMBL" id="JBAKAZ010000009">
    <property type="protein sequence ID" value="MEL0628793.1"/>
    <property type="molecule type" value="Genomic_DNA"/>
</dbReference>
<dbReference type="Proteomes" id="UP001369082">
    <property type="component" value="Unassembled WGS sequence"/>
</dbReference>